<comment type="subunit">
    <text evidence="2 8">Heterodimer of SbcC and SbcD.</text>
</comment>
<evidence type="ECO:0000256" key="8">
    <source>
        <dbReference type="RuleBase" id="RU363069"/>
    </source>
</evidence>
<dbReference type="GO" id="GO:0008408">
    <property type="term" value="F:3'-5' exonuclease activity"/>
    <property type="evidence" value="ECO:0007669"/>
    <property type="project" value="InterPro"/>
</dbReference>
<dbReference type="InterPro" id="IPR004593">
    <property type="entry name" value="SbcD"/>
</dbReference>
<sequence length="403" mass="44361">MRILHTADWHLGRTLEGRSRQEEQEAFMDELVTIVRDQQIDVVLMAGDAYDSVNPPAAAETLFYDGLARLADGGRRQVIAIAGNHDNPERLAASAPLALRQGITLVGLPTPQLQRVDVPRTSEQALLFALPYPSESRLRELLTEEADEVSLRGAYSQRIAQLVARQASEFTSRTVNLIMSHLYVLGGTESESERPIQVGGAYTVDTAALCANAQYVALGHLHRPQQLKASSLIRYSGSPLAYSFSEAGQAKSVTILDVKPGDEPQLTEVFLSSGRPLVKWKAVEGIAQVHRWLEEGKDARAWIDLELHIVDSMSMEQIQRLRKQHVGIINIRPIYPQAAADKGVGEASRRDQLPIDEMFRSFYTRQTGGAEADPALVSLFLELLQQTTESESVNSLSEGGNGL</sequence>
<dbReference type="GO" id="GO:0006310">
    <property type="term" value="P:DNA recombination"/>
    <property type="evidence" value="ECO:0007669"/>
    <property type="project" value="UniProtKB-KW"/>
</dbReference>
<evidence type="ECO:0000256" key="6">
    <source>
        <dbReference type="ARBA" id="ARBA00022839"/>
    </source>
</evidence>
<evidence type="ECO:0000259" key="9">
    <source>
        <dbReference type="Pfam" id="PF00149"/>
    </source>
</evidence>
<keyword evidence="5 8" id="KW-0378">Hydrolase</keyword>
<evidence type="ECO:0000256" key="5">
    <source>
        <dbReference type="ARBA" id="ARBA00022801"/>
    </source>
</evidence>
<dbReference type="EMBL" id="CP034235">
    <property type="protein sequence ID" value="QGQ95716.1"/>
    <property type="molecule type" value="Genomic_DNA"/>
</dbReference>
<reference evidence="12" key="1">
    <citation type="submission" date="2018-11" db="EMBL/GenBank/DDBJ databases">
        <title>Complete genome sequence of Paenibacillus sp. ML311-T8.</title>
        <authorList>
            <person name="Nam Y.-D."/>
            <person name="Kang J."/>
            <person name="Chung W.-H."/>
            <person name="Park Y.S."/>
        </authorList>
    </citation>
    <scope>NUCLEOTIDE SEQUENCE [LARGE SCALE GENOMIC DNA]</scope>
    <source>
        <strain evidence="12">ML311-T8</strain>
    </source>
</reference>
<organism evidence="11 12">
    <name type="scientific">Paenibacillus psychroresistens</name>
    <dbReference type="NCBI Taxonomy" id="1778678"/>
    <lineage>
        <taxon>Bacteria</taxon>
        <taxon>Bacillati</taxon>
        <taxon>Bacillota</taxon>
        <taxon>Bacilli</taxon>
        <taxon>Bacillales</taxon>
        <taxon>Paenibacillaceae</taxon>
        <taxon>Paenibacillus</taxon>
    </lineage>
</organism>
<feature type="domain" description="Nuclease SbcCD subunit D C-terminal" evidence="10">
    <location>
        <begin position="275"/>
        <end position="367"/>
    </location>
</feature>
<dbReference type="GO" id="GO:0006260">
    <property type="term" value="P:DNA replication"/>
    <property type="evidence" value="ECO:0007669"/>
    <property type="project" value="UniProtKB-KW"/>
</dbReference>
<keyword evidence="8" id="KW-0255">Endonuclease</keyword>
<dbReference type="InterPro" id="IPR004843">
    <property type="entry name" value="Calcineurin-like_PHP"/>
</dbReference>
<comment type="similarity">
    <text evidence="1 8">Belongs to the SbcD family.</text>
</comment>
<dbReference type="GO" id="GO:0004519">
    <property type="term" value="F:endonuclease activity"/>
    <property type="evidence" value="ECO:0007669"/>
    <property type="project" value="UniProtKB-KW"/>
</dbReference>
<evidence type="ECO:0000259" key="10">
    <source>
        <dbReference type="Pfam" id="PF12320"/>
    </source>
</evidence>
<dbReference type="InterPro" id="IPR041796">
    <property type="entry name" value="Mre11_N"/>
</dbReference>
<evidence type="ECO:0000256" key="3">
    <source>
        <dbReference type="ARBA" id="ARBA00013365"/>
    </source>
</evidence>
<dbReference type="OrthoDB" id="9773856at2"/>
<dbReference type="Gene3D" id="3.60.21.10">
    <property type="match status" value="1"/>
</dbReference>
<evidence type="ECO:0000313" key="12">
    <source>
        <dbReference type="Proteomes" id="UP000426246"/>
    </source>
</evidence>
<dbReference type="Pfam" id="PF12320">
    <property type="entry name" value="SbcD_C"/>
    <property type="match status" value="1"/>
</dbReference>
<keyword evidence="8" id="KW-0235">DNA replication</keyword>
<evidence type="ECO:0000313" key="11">
    <source>
        <dbReference type="EMBL" id="QGQ95716.1"/>
    </source>
</evidence>
<keyword evidence="4 8" id="KW-0540">Nuclease</keyword>
<dbReference type="KEGG" id="ppsc:EHS13_12910"/>
<dbReference type="InterPro" id="IPR029052">
    <property type="entry name" value="Metallo-depent_PP-like"/>
</dbReference>
<dbReference type="CDD" id="cd00840">
    <property type="entry name" value="MPP_Mre11_N"/>
    <property type="match status" value="1"/>
</dbReference>
<proteinExistence type="inferred from homology"/>
<protein>
    <recommendedName>
        <fullName evidence="3 8">Nuclease SbcCD subunit D</fullName>
    </recommendedName>
</protein>
<dbReference type="SUPFAM" id="SSF56300">
    <property type="entry name" value="Metallo-dependent phosphatases"/>
    <property type="match status" value="1"/>
</dbReference>
<feature type="domain" description="Calcineurin-like phosphoesterase" evidence="9">
    <location>
        <begin position="1"/>
        <end position="92"/>
    </location>
</feature>
<dbReference type="Pfam" id="PF00149">
    <property type="entry name" value="Metallophos"/>
    <property type="match status" value="1"/>
</dbReference>
<accession>A0A6B8RJY4</accession>
<name>A0A6B8RJY4_9BACL</name>
<dbReference type="InterPro" id="IPR026843">
    <property type="entry name" value="SbcD_C"/>
</dbReference>
<evidence type="ECO:0000256" key="7">
    <source>
        <dbReference type="ARBA" id="ARBA00023172"/>
    </source>
</evidence>
<comment type="function">
    <text evidence="8">SbcCD cleaves DNA hairpin structures. These structures can inhibit DNA replication and are intermediates in certain DNA recombination reactions. The complex acts as a 3'-&gt;5' double strand exonuclease that can open hairpins. It also has a 5' single-strand endonuclease activity.</text>
</comment>
<gene>
    <name evidence="8" type="primary">sbcD</name>
    <name evidence="11" type="ORF">EHS13_12910</name>
</gene>
<evidence type="ECO:0000256" key="4">
    <source>
        <dbReference type="ARBA" id="ARBA00022722"/>
    </source>
</evidence>
<dbReference type="InterPro" id="IPR050535">
    <property type="entry name" value="DNA_Repair-Maintenance_Comp"/>
</dbReference>
<dbReference type="PANTHER" id="PTHR30337:SF0">
    <property type="entry name" value="NUCLEASE SBCCD SUBUNIT D"/>
    <property type="match status" value="1"/>
</dbReference>
<dbReference type="NCBIfam" id="TIGR00619">
    <property type="entry name" value="sbcd"/>
    <property type="match status" value="1"/>
</dbReference>
<keyword evidence="12" id="KW-1185">Reference proteome</keyword>
<keyword evidence="7 8" id="KW-0233">DNA recombination</keyword>
<dbReference type="Proteomes" id="UP000426246">
    <property type="component" value="Chromosome"/>
</dbReference>
<dbReference type="AlphaFoldDB" id="A0A6B8RJY4"/>
<keyword evidence="6 8" id="KW-0269">Exonuclease</keyword>
<dbReference type="PANTHER" id="PTHR30337">
    <property type="entry name" value="COMPONENT OF ATP-DEPENDENT DSDNA EXONUCLEASE"/>
    <property type="match status" value="1"/>
</dbReference>
<evidence type="ECO:0000256" key="1">
    <source>
        <dbReference type="ARBA" id="ARBA00010555"/>
    </source>
</evidence>
<dbReference type="RefSeq" id="WP_155700754.1">
    <property type="nucleotide sequence ID" value="NZ_CP034235.1"/>
</dbReference>
<evidence type="ECO:0000256" key="2">
    <source>
        <dbReference type="ARBA" id="ARBA00011322"/>
    </source>
</evidence>